<protein>
    <recommendedName>
        <fullName evidence="3">Nudix hydrolase domain-containing protein</fullName>
    </recommendedName>
</protein>
<dbReference type="PROSITE" id="PS00893">
    <property type="entry name" value="NUDIX_BOX"/>
    <property type="match status" value="1"/>
</dbReference>
<dbReference type="Pfam" id="PF00293">
    <property type="entry name" value="NUDIX"/>
    <property type="match status" value="1"/>
</dbReference>
<comment type="similarity">
    <text evidence="1">Belongs to the Nudix hydrolase family.</text>
</comment>
<dbReference type="InterPro" id="IPR020084">
    <property type="entry name" value="NUDIX_hydrolase_CS"/>
</dbReference>
<dbReference type="AlphaFoldDB" id="A0A7R9M3U1"/>
<dbReference type="Pfam" id="PF18290">
    <property type="entry name" value="Nudix_hydro"/>
    <property type="match status" value="1"/>
</dbReference>
<dbReference type="EMBL" id="CAJPVJ010006169">
    <property type="protein sequence ID" value="CAG2170205.1"/>
    <property type="molecule type" value="Genomic_DNA"/>
</dbReference>
<evidence type="ECO:0000256" key="2">
    <source>
        <dbReference type="ARBA" id="ARBA00022801"/>
    </source>
</evidence>
<evidence type="ECO:0000259" key="3">
    <source>
        <dbReference type="PROSITE" id="PS51462"/>
    </source>
</evidence>
<dbReference type="Gene3D" id="3.90.79.10">
    <property type="entry name" value="Nucleoside Triphosphate Pyrophosphohydrolase"/>
    <property type="match status" value="1"/>
</dbReference>
<dbReference type="Gene3D" id="3.40.630.30">
    <property type="match status" value="1"/>
</dbReference>
<dbReference type="InterPro" id="IPR003293">
    <property type="entry name" value="Nudix_hydrolase6-like"/>
</dbReference>
<name>A0A7R9M3U1_9ACAR</name>
<dbReference type="GO" id="GO:0051287">
    <property type="term" value="F:NAD binding"/>
    <property type="evidence" value="ECO:0007669"/>
    <property type="project" value="TreeGrafter"/>
</dbReference>
<dbReference type="InterPro" id="IPR040618">
    <property type="entry name" value="Pre-Nudix"/>
</dbReference>
<dbReference type="PANTHER" id="PTHR13994:SF13">
    <property type="entry name" value="FI03680P"/>
    <property type="match status" value="1"/>
</dbReference>
<evidence type="ECO:0000256" key="1">
    <source>
        <dbReference type="ARBA" id="ARBA00005582"/>
    </source>
</evidence>
<dbReference type="PANTHER" id="PTHR13994">
    <property type="entry name" value="NUDIX HYDROLASE RELATED"/>
    <property type="match status" value="1"/>
</dbReference>
<dbReference type="PRINTS" id="PR01356">
    <property type="entry name" value="GFGPROTEIN"/>
</dbReference>
<organism evidence="4">
    <name type="scientific">Oppiella nova</name>
    <dbReference type="NCBI Taxonomy" id="334625"/>
    <lineage>
        <taxon>Eukaryota</taxon>
        <taxon>Metazoa</taxon>
        <taxon>Ecdysozoa</taxon>
        <taxon>Arthropoda</taxon>
        <taxon>Chelicerata</taxon>
        <taxon>Arachnida</taxon>
        <taxon>Acari</taxon>
        <taxon>Acariformes</taxon>
        <taxon>Sarcoptiformes</taxon>
        <taxon>Oribatida</taxon>
        <taxon>Brachypylina</taxon>
        <taxon>Oppioidea</taxon>
        <taxon>Oppiidae</taxon>
        <taxon>Oppiella</taxon>
    </lineage>
</organism>
<sequence length="291" mass="33448">MHYLCQSLVKRRLSPYLQLIQTSRAMIFTGELDRYKGLHIKLGHETIVSAQEFEASLKESLEEWIQKQYRVSWFQIGLQLTQYIPSLVKFGYVFHHSKPDYVVMNKWLSNEPKNIPDYAHTNIGVGGLVVDDKDRVLVVKEKHFFGPQQIWKFPGGYAIQGEDFGQTAVREVLEETGIECEFQSVIAFRHIHRFAFDCSDVYIVCHLKPKAGSDSDGSDGSGLVVKKCAYEIDDCTWMSIPELKPQLTQFNAHILEKFLSYREMGVKIGLESIPAIIRNIDQQTYSIHKVL</sequence>
<dbReference type="PROSITE" id="PS51462">
    <property type="entry name" value="NUDIX"/>
    <property type="match status" value="1"/>
</dbReference>
<dbReference type="GO" id="GO:0047631">
    <property type="term" value="F:ADP-ribose diphosphatase activity"/>
    <property type="evidence" value="ECO:0007669"/>
    <property type="project" value="TreeGrafter"/>
</dbReference>
<dbReference type="CDD" id="cd04670">
    <property type="entry name" value="NUDIX_ASFGF2_Nudt6"/>
    <property type="match status" value="1"/>
</dbReference>
<feature type="domain" description="Nudix hydrolase" evidence="3">
    <location>
        <begin position="120"/>
        <end position="260"/>
    </location>
</feature>
<dbReference type="OrthoDB" id="447842at2759"/>
<dbReference type="Proteomes" id="UP000728032">
    <property type="component" value="Unassembled WGS sequence"/>
</dbReference>
<gene>
    <name evidence="4" type="ORF">ONB1V03_LOCUS9676</name>
</gene>
<dbReference type="InterPro" id="IPR015797">
    <property type="entry name" value="NUDIX_hydrolase-like_dom_sf"/>
</dbReference>
<dbReference type="GO" id="GO:0035529">
    <property type="term" value="F:NADH pyrophosphatase activity"/>
    <property type="evidence" value="ECO:0007669"/>
    <property type="project" value="TreeGrafter"/>
</dbReference>
<reference evidence="4" key="1">
    <citation type="submission" date="2020-11" db="EMBL/GenBank/DDBJ databases">
        <authorList>
            <person name="Tran Van P."/>
        </authorList>
    </citation>
    <scope>NUCLEOTIDE SEQUENCE</scope>
</reference>
<dbReference type="SUPFAM" id="SSF55811">
    <property type="entry name" value="Nudix"/>
    <property type="match status" value="1"/>
</dbReference>
<evidence type="ECO:0000313" key="5">
    <source>
        <dbReference type="Proteomes" id="UP000728032"/>
    </source>
</evidence>
<dbReference type="InterPro" id="IPR000086">
    <property type="entry name" value="NUDIX_hydrolase_dom"/>
</dbReference>
<keyword evidence="5" id="KW-1185">Reference proteome</keyword>
<accession>A0A7R9M3U1</accession>
<proteinExistence type="inferred from homology"/>
<evidence type="ECO:0000313" key="4">
    <source>
        <dbReference type="EMBL" id="CAD7653018.1"/>
    </source>
</evidence>
<dbReference type="EMBL" id="OC920994">
    <property type="protein sequence ID" value="CAD7653018.1"/>
    <property type="molecule type" value="Genomic_DNA"/>
</dbReference>
<keyword evidence="2" id="KW-0378">Hydrolase</keyword>